<dbReference type="EMBL" id="JABANM010001498">
    <property type="protein sequence ID" value="KAF4754186.1"/>
    <property type="molecule type" value="Genomic_DNA"/>
</dbReference>
<evidence type="ECO:0000313" key="2">
    <source>
        <dbReference type="EMBL" id="KAF4754186.1"/>
    </source>
</evidence>
<name>A0A7J6UAG4_PEROL</name>
<feature type="region of interest" description="Disordered" evidence="1">
    <location>
        <begin position="90"/>
        <end position="124"/>
    </location>
</feature>
<feature type="non-terminal residue" evidence="2">
    <location>
        <position position="1"/>
    </location>
</feature>
<dbReference type="AlphaFoldDB" id="A0A7J6UAG4"/>
<evidence type="ECO:0000256" key="1">
    <source>
        <dbReference type="SAM" id="MobiDB-lite"/>
    </source>
</evidence>
<dbReference type="Proteomes" id="UP000574390">
    <property type="component" value="Unassembled WGS sequence"/>
</dbReference>
<evidence type="ECO:0000313" key="3">
    <source>
        <dbReference type="Proteomes" id="UP000574390"/>
    </source>
</evidence>
<reference evidence="2 3" key="1">
    <citation type="submission" date="2020-04" db="EMBL/GenBank/DDBJ databases">
        <title>Perkinsus olseni comparative genomics.</title>
        <authorList>
            <person name="Bogema D.R."/>
        </authorList>
    </citation>
    <scope>NUCLEOTIDE SEQUENCE [LARGE SCALE GENOMIC DNA]</scope>
    <source>
        <strain evidence="2">ATCC PRA-205</strain>
    </source>
</reference>
<organism evidence="2 3">
    <name type="scientific">Perkinsus olseni</name>
    <name type="common">Perkinsus atlanticus</name>
    <dbReference type="NCBI Taxonomy" id="32597"/>
    <lineage>
        <taxon>Eukaryota</taxon>
        <taxon>Sar</taxon>
        <taxon>Alveolata</taxon>
        <taxon>Perkinsozoa</taxon>
        <taxon>Perkinsea</taxon>
        <taxon>Perkinsida</taxon>
        <taxon>Perkinsidae</taxon>
        <taxon>Perkinsus</taxon>
    </lineage>
</organism>
<protein>
    <submittedName>
        <fullName evidence="2">Uncharacterized protein</fullName>
    </submittedName>
</protein>
<accession>A0A7J6UAG4</accession>
<comment type="caution">
    <text evidence="2">The sequence shown here is derived from an EMBL/GenBank/DDBJ whole genome shotgun (WGS) entry which is preliminary data.</text>
</comment>
<feature type="compositionally biased region" description="Basic residues" evidence="1">
    <location>
        <begin position="102"/>
        <end position="117"/>
    </location>
</feature>
<sequence length="650" mass="69518">MKLRTGTLLQDRFLCEVLCRSTISCAIGSLNRLLLIHKARYESDSSVGDEWLHTILVTLIHIGMAFPDEFTQRAAQLNLPRQVVLVVPPSSVSADPSPSKATRSRRLHKGKHGKAGKSRNDTAQSKPATFDAITGIFGELLAARLLALCSFIGLLMHDKIRLGRPAVQELHTQVLHSGGLSLILAGLDAQVSRLAKLTNSSLTKLVAKSKVSGAAGTKKRGAKTVLITRQSADLMDNISILAASIACVIAIGDEHMLSVLLRGGEGLSRISSHTAGRATADFKPLDCMGVRSLCEALMLCLDSPSTTAVLARTIALIAAASKLHGAERLLMVKLNPVSLPSSGKKKGKVASRRQDVMHGLGTSAYYNDGNHHANLVEAGDLTRAEASAPGNGGPGSLSGNSESVCLCISKLGVTHGVCGLLVDTVVRHPSKAEVVVPCLEALVDLWKVSSSLVGDLNVVKDAVRSSGYQQILYRVRDAPLVFLISLAIIAWRLCFSLCHDGFHSPPEWPSCQATEACPSIMKDTCLRIRSIVSESYTAGEVFRSREPLQREGENGLASPAESVGLRPTRSSLDGLDVEALKASVHRTLVELGGQEGYIRSIEAEAEPTEDAALARLLVNARLEVPEEDAPAVLERILEVEKTPLALRHRV</sequence>
<proteinExistence type="predicted"/>
<feature type="compositionally biased region" description="Low complexity" evidence="1">
    <location>
        <begin position="90"/>
        <end position="99"/>
    </location>
</feature>
<gene>
    <name evidence="2" type="ORF">FOZ62_027698</name>
</gene>